<accession>A0A834EK21</accession>
<dbReference type="AlphaFoldDB" id="A0A834EK21"/>
<gene>
    <name evidence="2" type="ORF">HJG60_010159</name>
</gene>
<evidence type="ECO:0000313" key="3">
    <source>
        <dbReference type="Proteomes" id="UP000664940"/>
    </source>
</evidence>
<keyword evidence="1" id="KW-0812">Transmembrane</keyword>
<comment type="caution">
    <text evidence="2">The sequence shown here is derived from an EMBL/GenBank/DDBJ whole genome shotgun (WGS) entry which is preliminary data.</text>
</comment>
<keyword evidence="1" id="KW-1133">Transmembrane helix</keyword>
<feature type="transmembrane region" description="Helical" evidence="1">
    <location>
        <begin position="12"/>
        <end position="31"/>
    </location>
</feature>
<sequence>MLQSSISQCWDTGLHAVPCFTIATSLALLVATRGQGLPAAACAPKVLRTRDALCAQSHRSLCHKPSLPGCLTLPFLPVWMNTSTFNSLVVQLPYSSIFCQFWLLFILFLNYCCPYLGCARRHSVFVYLRHHLGQKSRIFTF</sequence>
<organism evidence="2 3">
    <name type="scientific">Phyllostomus discolor</name>
    <name type="common">pale spear-nosed bat</name>
    <dbReference type="NCBI Taxonomy" id="89673"/>
    <lineage>
        <taxon>Eukaryota</taxon>
        <taxon>Metazoa</taxon>
        <taxon>Chordata</taxon>
        <taxon>Craniata</taxon>
        <taxon>Vertebrata</taxon>
        <taxon>Euteleostomi</taxon>
        <taxon>Mammalia</taxon>
        <taxon>Eutheria</taxon>
        <taxon>Laurasiatheria</taxon>
        <taxon>Chiroptera</taxon>
        <taxon>Yangochiroptera</taxon>
        <taxon>Phyllostomidae</taxon>
        <taxon>Phyllostominae</taxon>
        <taxon>Phyllostomus</taxon>
    </lineage>
</organism>
<feature type="transmembrane region" description="Helical" evidence="1">
    <location>
        <begin position="92"/>
        <end position="113"/>
    </location>
</feature>
<dbReference type="EMBL" id="JABVXQ010000003">
    <property type="protein sequence ID" value="KAF6119736.1"/>
    <property type="molecule type" value="Genomic_DNA"/>
</dbReference>
<proteinExistence type="predicted"/>
<protein>
    <submittedName>
        <fullName evidence="2">Uncharacterized protein</fullName>
    </submittedName>
</protein>
<reference evidence="2 3" key="1">
    <citation type="journal article" date="2020" name="Nature">
        <title>Six reference-quality genomes reveal evolution of bat adaptations.</title>
        <authorList>
            <person name="Jebb D."/>
            <person name="Huang Z."/>
            <person name="Pippel M."/>
            <person name="Hughes G.M."/>
            <person name="Lavrichenko K."/>
            <person name="Devanna P."/>
            <person name="Winkler S."/>
            <person name="Jermiin L.S."/>
            <person name="Skirmuntt E.C."/>
            <person name="Katzourakis A."/>
            <person name="Burkitt-Gray L."/>
            <person name="Ray D.A."/>
            <person name="Sullivan K.A.M."/>
            <person name="Roscito J.G."/>
            <person name="Kirilenko B.M."/>
            <person name="Davalos L.M."/>
            <person name="Corthals A.P."/>
            <person name="Power M.L."/>
            <person name="Jones G."/>
            <person name="Ransome R.D."/>
            <person name="Dechmann D.K.N."/>
            <person name="Locatelli A.G."/>
            <person name="Puechmaille S.J."/>
            <person name="Fedrigo O."/>
            <person name="Jarvis E.D."/>
            <person name="Hiller M."/>
            <person name="Vernes S.C."/>
            <person name="Myers E.W."/>
            <person name="Teeling E.C."/>
        </authorList>
    </citation>
    <scope>NUCLEOTIDE SEQUENCE [LARGE SCALE GENOMIC DNA]</scope>
    <source>
        <strain evidence="2">Bat1K_MPI-CBG_1</strain>
    </source>
</reference>
<evidence type="ECO:0000256" key="1">
    <source>
        <dbReference type="SAM" id="Phobius"/>
    </source>
</evidence>
<keyword evidence="1" id="KW-0472">Membrane</keyword>
<dbReference type="Proteomes" id="UP000664940">
    <property type="component" value="Unassembled WGS sequence"/>
</dbReference>
<evidence type="ECO:0000313" key="2">
    <source>
        <dbReference type="EMBL" id="KAF6119736.1"/>
    </source>
</evidence>
<name>A0A834EK21_9CHIR</name>